<comment type="caution">
    <text evidence="1">The sequence shown here is derived from an EMBL/GenBank/DDBJ whole genome shotgun (WGS) entry which is preliminary data.</text>
</comment>
<evidence type="ECO:0000313" key="1">
    <source>
        <dbReference type="EMBL" id="KAJ7652876.1"/>
    </source>
</evidence>
<name>A0AAD7CMP3_MYCRO</name>
<accession>A0AAD7CMP3</accession>
<evidence type="ECO:0000313" key="2">
    <source>
        <dbReference type="Proteomes" id="UP001221757"/>
    </source>
</evidence>
<dbReference type="AlphaFoldDB" id="A0AAD7CMP3"/>
<feature type="non-terminal residue" evidence="1">
    <location>
        <position position="1"/>
    </location>
</feature>
<reference evidence="1" key="1">
    <citation type="submission" date="2023-03" db="EMBL/GenBank/DDBJ databases">
        <title>Massive genome expansion in bonnet fungi (Mycena s.s.) driven by repeated elements and novel gene families across ecological guilds.</title>
        <authorList>
            <consortium name="Lawrence Berkeley National Laboratory"/>
            <person name="Harder C.B."/>
            <person name="Miyauchi S."/>
            <person name="Viragh M."/>
            <person name="Kuo A."/>
            <person name="Thoen E."/>
            <person name="Andreopoulos B."/>
            <person name="Lu D."/>
            <person name="Skrede I."/>
            <person name="Drula E."/>
            <person name="Henrissat B."/>
            <person name="Morin E."/>
            <person name="Kohler A."/>
            <person name="Barry K."/>
            <person name="LaButti K."/>
            <person name="Morin E."/>
            <person name="Salamov A."/>
            <person name="Lipzen A."/>
            <person name="Mereny Z."/>
            <person name="Hegedus B."/>
            <person name="Baldrian P."/>
            <person name="Stursova M."/>
            <person name="Weitz H."/>
            <person name="Taylor A."/>
            <person name="Grigoriev I.V."/>
            <person name="Nagy L.G."/>
            <person name="Martin F."/>
            <person name="Kauserud H."/>
        </authorList>
    </citation>
    <scope>NUCLEOTIDE SEQUENCE</scope>
    <source>
        <strain evidence="1">CBHHK067</strain>
    </source>
</reference>
<organism evidence="1 2">
    <name type="scientific">Mycena rosella</name>
    <name type="common">Pink bonnet</name>
    <name type="synonym">Agaricus rosellus</name>
    <dbReference type="NCBI Taxonomy" id="1033263"/>
    <lineage>
        <taxon>Eukaryota</taxon>
        <taxon>Fungi</taxon>
        <taxon>Dikarya</taxon>
        <taxon>Basidiomycota</taxon>
        <taxon>Agaricomycotina</taxon>
        <taxon>Agaricomycetes</taxon>
        <taxon>Agaricomycetidae</taxon>
        <taxon>Agaricales</taxon>
        <taxon>Marasmiineae</taxon>
        <taxon>Mycenaceae</taxon>
        <taxon>Mycena</taxon>
    </lineage>
</organism>
<protein>
    <submittedName>
        <fullName evidence="1">Uncharacterized protein</fullName>
    </submittedName>
</protein>
<dbReference type="Proteomes" id="UP001221757">
    <property type="component" value="Unassembled WGS sequence"/>
</dbReference>
<gene>
    <name evidence="1" type="ORF">B0H17DRAFT_1214857</name>
</gene>
<sequence length="124" mass="13614">MSEPIENLRVAYQILERNVIRSLRTQRGDSAQLSLQVTEALQFLQAAEQHRAAFPASEYGTLQQSITAMVSQLDEARHLSSDPPEGPNLVVSHRVTTGGRPRIEIDPGFLAQALDLRGTSHLAA</sequence>
<dbReference type="EMBL" id="JARKIE010000343">
    <property type="protein sequence ID" value="KAJ7652876.1"/>
    <property type="molecule type" value="Genomic_DNA"/>
</dbReference>
<keyword evidence="2" id="KW-1185">Reference proteome</keyword>
<proteinExistence type="predicted"/>